<evidence type="ECO:0000256" key="2">
    <source>
        <dbReference type="ARBA" id="ARBA00022475"/>
    </source>
</evidence>
<evidence type="ECO:0000259" key="7">
    <source>
        <dbReference type="PROSITE" id="PS50850"/>
    </source>
</evidence>
<keyword evidence="9" id="KW-1185">Reference proteome</keyword>
<feature type="transmembrane region" description="Helical" evidence="6">
    <location>
        <begin position="131"/>
        <end position="152"/>
    </location>
</feature>
<keyword evidence="5 6" id="KW-0472">Membrane</keyword>
<feature type="transmembrane region" description="Helical" evidence="6">
    <location>
        <begin position="237"/>
        <end position="256"/>
    </location>
</feature>
<evidence type="ECO:0000313" key="8">
    <source>
        <dbReference type="EMBL" id="GAA2204312.1"/>
    </source>
</evidence>
<evidence type="ECO:0000256" key="5">
    <source>
        <dbReference type="ARBA" id="ARBA00023136"/>
    </source>
</evidence>
<comment type="caution">
    <text evidence="8">The sequence shown here is derived from an EMBL/GenBank/DDBJ whole genome shotgun (WGS) entry which is preliminary data.</text>
</comment>
<dbReference type="Proteomes" id="UP001499843">
    <property type="component" value="Unassembled WGS sequence"/>
</dbReference>
<feature type="transmembrane region" description="Helical" evidence="6">
    <location>
        <begin position="99"/>
        <end position="119"/>
    </location>
</feature>
<dbReference type="InterPro" id="IPR020846">
    <property type="entry name" value="MFS_dom"/>
</dbReference>
<organism evidence="8 9">
    <name type="scientific">Nonomuraea monospora</name>
    <dbReference type="NCBI Taxonomy" id="568818"/>
    <lineage>
        <taxon>Bacteria</taxon>
        <taxon>Bacillati</taxon>
        <taxon>Actinomycetota</taxon>
        <taxon>Actinomycetes</taxon>
        <taxon>Streptosporangiales</taxon>
        <taxon>Streptosporangiaceae</taxon>
        <taxon>Nonomuraea</taxon>
    </lineage>
</organism>
<dbReference type="PANTHER" id="PTHR43124:SF3">
    <property type="entry name" value="CHLORAMPHENICOL EFFLUX PUMP RV0191"/>
    <property type="match status" value="1"/>
</dbReference>
<dbReference type="Pfam" id="PF07690">
    <property type="entry name" value="MFS_1"/>
    <property type="match status" value="1"/>
</dbReference>
<feature type="domain" description="Major facilitator superfamily (MFS) profile" evidence="7">
    <location>
        <begin position="4"/>
        <end position="381"/>
    </location>
</feature>
<keyword evidence="2" id="KW-1003">Cell membrane</keyword>
<accession>A0ABN3C5P3</accession>
<gene>
    <name evidence="8" type="ORF">GCM10009850_002940</name>
</gene>
<sequence length="399" mass="39773">MPLAVYILGLSIFAQGTSELMLAGLLPEMARDLGVSVPDVGLLISAFAIGMLVGAPVLAVVTLRWPRRTVLLAFLGLFALTHVAGALTSSYGVLFATRVAGAFVYAGFWAVAATTAIGLVPANARAKAMSVLAGGLTVATVIGLSAGTVIGQHLGWRAAFWAVAALSALAGIGVFATIPGGRPDGASTPRVSDELRALARPALWLAYGTTALTTGALLSSFSYLSPLLTDVTGLDPAWVPAVLGLYGVGALIGITIGGRIADARPYPLLFAGVTGLVVTSAALAASASVALLAVPLIFLLGAFGFGTNPALNARPFALAKDAPTLAAGMNVASFNVGITAGPWVGGLAIGAGLGYASVAWIGAAIGVAGLAAVALGASLHRRGAVAGEPAETREIRSAV</sequence>
<dbReference type="PROSITE" id="PS50850">
    <property type="entry name" value="MFS"/>
    <property type="match status" value="1"/>
</dbReference>
<dbReference type="PANTHER" id="PTHR43124">
    <property type="entry name" value="PURINE EFFLUX PUMP PBUE"/>
    <property type="match status" value="1"/>
</dbReference>
<evidence type="ECO:0000313" key="9">
    <source>
        <dbReference type="Proteomes" id="UP001499843"/>
    </source>
</evidence>
<feature type="transmembrane region" description="Helical" evidence="6">
    <location>
        <begin position="359"/>
        <end position="379"/>
    </location>
</feature>
<feature type="transmembrane region" description="Helical" evidence="6">
    <location>
        <begin position="70"/>
        <end position="93"/>
    </location>
</feature>
<protein>
    <submittedName>
        <fullName evidence="8">MFS transporter</fullName>
    </submittedName>
</protein>
<proteinExistence type="predicted"/>
<reference evidence="8 9" key="1">
    <citation type="journal article" date="2019" name="Int. J. Syst. Evol. Microbiol.">
        <title>The Global Catalogue of Microorganisms (GCM) 10K type strain sequencing project: providing services to taxonomists for standard genome sequencing and annotation.</title>
        <authorList>
            <consortium name="The Broad Institute Genomics Platform"/>
            <consortium name="The Broad Institute Genome Sequencing Center for Infectious Disease"/>
            <person name="Wu L."/>
            <person name="Ma J."/>
        </authorList>
    </citation>
    <scope>NUCLEOTIDE SEQUENCE [LARGE SCALE GENOMIC DNA]</scope>
    <source>
        <strain evidence="8 9">JCM 16114</strain>
    </source>
</reference>
<dbReference type="CDD" id="cd17324">
    <property type="entry name" value="MFS_NepI_like"/>
    <property type="match status" value="1"/>
</dbReference>
<dbReference type="RefSeq" id="WP_344470293.1">
    <property type="nucleotide sequence ID" value="NZ_BAAAQX010000001.1"/>
</dbReference>
<feature type="transmembrane region" description="Helical" evidence="6">
    <location>
        <begin position="42"/>
        <end position="63"/>
    </location>
</feature>
<feature type="transmembrane region" description="Helical" evidence="6">
    <location>
        <begin position="268"/>
        <end position="285"/>
    </location>
</feature>
<dbReference type="NCBIfam" id="NF033135">
    <property type="entry name" value="cmx_cmrA"/>
    <property type="match status" value="1"/>
</dbReference>
<feature type="transmembrane region" description="Helical" evidence="6">
    <location>
        <begin position="332"/>
        <end position="353"/>
    </location>
</feature>
<keyword evidence="3 6" id="KW-0812">Transmembrane</keyword>
<dbReference type="Gene3D" id="1.20.1250.20">
    <property type="entry name" value="MFS general substrate transporter like domains"/>
    <property type="match status" value="2"/>
</dbReference>
<feature type="transmembrane region" description="Helical" evidence="6">
    <location>
        <begin position="291"/>
        <end position="311"/>
    </location>
</feature>
<dbReference type="SUPFAM" id="SSF103473">
    <property type="entry name" value="MFS general substrate transporter"/>
    <property type="match status" value="1"/>
</dbReference>
<feature type="transmembrane region" description="Helical" evidence="6">
    <location>
        <begin position="202"/>
        <end position="225"/>
    </location>
</feature>
<dbReference type="EMBL" id="BAAAQX010000001">
    <property type="protein sequence ID" value="GAA2204312.1"/>
    <property type="molecule type" value="Genomic_DNA"/>
</dbReference>
<comment type="subcellular location">
    <subcellularLocation>
        <location evidence="1">Cell membrane</location>
        <topology evidence="1">Multi-pass membrane protein</topology>
    </subcellularLocation>
</comment>
<name>A0ABN3C5P3_9ACTN</name>
<feature type="transmembrane region" description="Helical" evidence="6">
    <location>
        <begin position="158"/>
        <end position="181"/>
    </location>
</feature>
<dbReference type="InterPro" id="IPR050189">
    <property type="entry name" value="MFS_Efflux_Transporters"/>
</dbReference>
<evidence type="ECO:0000256" key="1">
    <source>
        <dbReference type="ARBA" id="ARBA00004651"/>
    </source>
</evidence>
<evidence type="ECO:0000256" key="3">
    <source>
        <dbReference type="ARBA" id="ARBA00022692"/>
    </source>
</evidence>
<keyword evidence="4 6" id="KW-1133">Transmembrane helix</keyword>
<evidence type="ECO:0000256" key="6">
    <source>
        <dbReference type="SAM" id="Phobius"/>
    </source>
</evidence>
<evidence type="ECO:0000256" key="4">
    <source>
        <dbReference type="ARBA" id="ARBA00022989"/>
    </source>
</evidence>
<dbReference type="InterPro" id="IPR011701">
    <property type="entry name" value="MFS"/>
</dbReference>
<dbReference type="InterPro" id="IPR036259">
    <property type="entry name" value="MFS_trans_sf"/>
</dbReference>